<accession>A0ABS9QCT3</accession>
<dbReference type="SUPFAM" id="SSF46689">
    <property type="entry name" value="Homeodomain-like"/>
    <property type="match status" value="2"/>
</dbReference>
<keyword evidence="1" id="KW-0805">Transcription regulation</keyword>
<dbReference type="InterPro" id="IPR053142">
    <property type="entry name" value="PchR_regulatory_protein"/>
</dbReference>
<evidence type="ECO:0000313" key="5">
    <source>
        <dbReference type="Proteomes" id="UP001201701"/>
    </source>
</evidence>
<dbReference type="PANTHER" id="PTHR47893:SF1">
    <property type="entry name" value="REGULATORY PROTEIN PCHR"/>
    <property type="match status" value="1"/>
</dbReference>
<dbReference type="Pfam" id="PF12833">
    <property type="entry name" value="HTH_18"/>
    <property type="match status" value="1"/>
</dbReference>
<evidence type="ECO:0000259" key="3">
    <source>
        <dbReference type="PROSITE" id="PS01124"/>
    </source>
</evidence>
<dbReference type="PROSITE" id="PS01124">
    <property type="entry name" value="HTH_ARAC_FAMILY_2"/>
    <property type="match status" value="1"/>
</dbReference>
<feature type="domain" description="HTH araC/xylS-type" evidence="3">
    <location>
        <begin position="214"/>
        <end position="312"/>
    </location>
</feature>
<name>A0ABS9QCT3_9HYPH</name>
<keyword evidence="5" id="KW-1185">Reference proteome</keyword>
<evidence type="ECO:0000256" key="1">
    <source>
        <dbReference type="ARBA" id="ARBA00023015"/>
    </source>
</evidence>
<dbReference type="Gene3D" id="1.10.10.60">
    <property type="entry name" value="Homeodomain-like"/>
    <property type="match status" value="1"/>
</dbReference>
<dbReference type="Proteomes" id="UP001201701">
    <property type="component" value="Unassembled WGS sequence"/>
</dbReference>
<evidence type="ECO:0000313" key="4">
    <source>
        <dbReference type="EMBL" id="MCG7505235.1"/>
    </source>
</evidence>
<dbReference type="SMART" id="SM00342">
    <property type="entry name" value="HTH_ARAC"/>
    <property type="match status" value="1"/>
</dbReference>
<dbReference type="InterPro" id="IPR009057">
    <property type="entry name" value="Homeodomain-like_sf"/>
</dbReference>
<dbReference type="PANTHER" id="PTHR47893">
    <property type="entry name" value="REGULATORY PROTEIN PCHR"/>
    <property type="match status" value="1"/>
</dbReference>
<reference evidence="4 5" key="1">
    <citation type="submission" date="2022-02" db="EMBL/GenBank/DDBJ databases">
        <title>Draft genome sequence of Mezorhizobium retamae strain IRAMC:0171 isolated from Retama raetam nodules.</title>
        <authorList>
            <person name="Bengaied R."/>
            <person name="Sbissi I."/>
            <person name="Huber K."/>
            <person name="Ghodbane F."/>
            <person name="Nouioui I."/>
            <person name="Tarhouni M."/>
            <person name="Gtari M."/>
        </authorList>
    </citation>
    <scope>NUCLEOTIDE SEQUENCE [LARGE SCALE GENOMIC DNA]</scope>
    <source>
        <strain evidence="4 5">IRAMC:0171</strain>
    </source>
</reference>
<organism evidence="4 5">
    <name type="scientific">Mesorhizobium retamae</name>
    <dbReference type="NCBI Taxonomy" id="2912854"/>
    <lineage>
        <taxon>Bacteria</taxon>
        <taxon>Pseudomonadati</taxon>
        <taxon>Pseudomonadota</taxon>
        <taxon>Alphaproteobacteria</taxon>
        <taxon>Hyphomicrobiales</taxon>
        <taxon>Phyllobacteriaceae</taxon>
        <taxon>Mesorhizobium</taxon>
    </lineage>
</organism>
<dbReference type="InterPro" id="IPR018060">
    <property type="entry name" value="HTH_AraC"/>
</dbReference>
<sequence>MARDGVVLDCPDDRLADEDTLIEGRLLHQELRSGLFLHGGDVVEERMFTVTSHLKEGLSCIIFLDGQVDLDIGDRHFEFKGDPRSAMRGSAIMSVNAESFRRASRGRQHVRHLVVSATPEWFDQDGLEEMQDARLAGRFLKDHLAHHAWTLTPRVIDLVQQVMTPSGLSPALHKLYLEGRAIEIILETLAAVTKSGRRPSSGGGIARQDIMRLRRAKELIDNRPGNSLSVEMIARAAGISASGLQRLFRQVEGTSVFEYIRERSLERAFLALQTGEVTVQGASDIAGYTSPANFATAFRRRFGVTPREIVPSRQ</sequence>
<gene>
    <name evidence="4" type="ORF">L4923_09400</name>
</gene>
<protein>
    <submittedName>
        <fullName evidence="4">AraC family transcriptional regulator</fullName>
    </submittedName>
</protein>
<proteinExistence type="predicted"/>
<dbReference type="RefSeq" id="WP_239364009.1">
    <property type="nucleotide sequence ID" value="NZ_JAKREW010000006.1"/>
</dbReference>
<dbReference type="EMBL" id="JAKREW010000006">
    <property type="protein sequence ID" value="MCG7505235.1"/>
    <property type="molecule type" value="Genomic_DNA"/>
</dbReference>
<comment type="caution">
    <text evidence="4">The sequence shown here is derived from an EMBL/GenBank/DDBJ whole genome shotgun (WGS) entry which is preliminary data.</text>
</comment>
<keyword evidence="2" id="KW-0804">Transcription</keyword>
<evidence type="ECO:0000256" key="2">
    <source>
        <dbReference type="ARBA" id="ARBA00023163"/>
    </source>
</evidence>